<evidence type="ECO:0000256" key="2">
    <source>
        <dbReference type="SAM" id="SignalP"/>
    </source>
</evidence>
<name>A0ABU9SRG8_9ALTE</name>
<evidence type="ECO:0000313" key="5">
    <source>
        <dbReference type="Proteomes" id="UP001461163"/>
    </source>
</evidence>
<dbReference type="InterPro" id="IPR035234">
    <property type="entry name" value="IgGFc-bd_N"/>
</dbReference>
<feature type="region of interest" description="Disordered" evidence="1">
    <location>
        <begin position="465"/>
        <end position="491"/>
    </location>
</feature>
<feature type="domain" description="IgGFc-binding protein N-terminal" evidence="3">
    <location>
        <begin position="135"/>
        <end position="425"/>
    </location>
</feature>
<feature type="signal peptide" evidence="2">
    <location>
        <begin position="1"/>
        <end position="33"/>
    </location>
</feature>
<evidence type="ECO:0000259" key="3">
    <source>
        <dbReference type="Pfam" id="PF17517"/>
    </source>
</evidence>
<proteinExistence type="predicted"/>
<keyword evidence="5" id="KW-1185">Reference proteome</keyword>
<dbReference type="EMBL" id="JBBMQS010000002">
    <property type="protein sequence ID" value="MEM5496485.1"/>
    <property type="molecule type" value="Genomic_DNA"/>
</dbReference>
<dbReference type="InterPro" id="IPR018247">
    <property type="entry name" value="EF_Hand_1_Ca_BS"/>
</dbReference>
<protein>
    <recommendedName>
        <fullName evidence="3">IgGFc-binding protein N-terminal domain-containing protein</fullName>
    </recommendedName>
</protein>
<reference evidence="4 5" key="1">
    <citation type="submission" date="2024-03" db="EMBL/GenBank/DDBJ databases">
        <title>Community enrichment and isolation of bacterial strains for fucoidan degradation.</title>
        <authorList>
            <person name="Sichert A."/>
        </authorList>
    </citation>
    <scope>NUCLEOTIDE SEQUENCE [LARGE SCALE GENOMIC DNA]</scope>
    <source>
        <strain evidence="4 5">AS12</strain>
    </source>
</reference>
<sequence>MRCLNLLNHPPQLKTLLVLCAWLLGVSALQTNAQQIDNKGTEFILAFTPNFDSSGDVEIHLTGDTATQVTINYPMNSPTFTTVENVLPGTVTVVSIPITAISNAEPNTIQDNAIHAVATEEFVVYTVNRRAQSSDAALGLPVDTMNTQYIVSTYNPRFRGSQFAVYASQNNTIVTVTPNNDMVGHGANTPFDVTLNRGEVYYGRSSTTSGANGSLMGTLIDASRPIGLVNGNGCTHVPDTATACDHIYEVAQPVQSWGLTASATNLPNRPSGTIYRIVASEDNTSVEINGIFQGTINRGEFIETPLLTGNLSFSGDNPIFVTQYMPGQSSPGASLGDPAMGNMIPSEQYLTDYTFSTVGDSQFVQNFATIIAANADVGSLLLDGVPVPAGDFSPFDDIPFSSAVIELTQGTHTTSSLNPHGITVEGYNGFDSYIYPGGALFGFINSQGDPFPPVCSVTMNGDMASGSVSDNTNDEDLNNNGQLDPGEDANNNGVLDADTGVFFVNTLSSTNVSVSVSPFAAGDGSVNVNASRIDGSQPGSASIEGIDGAGNSCALEIVFTDDEAMACDIDGDMNVDMDDLMMIRAARNMTALPGDLRDNDANGVINMLDFRQCAVQCSQNRCAVL</sequence>
<gene>
    <name evidence="4" type="ORF">WNY77_03640</name>
</gene>
<accession>A0ABU9SRG8</accession>
<dbReference type="PANTHER" id="PTHR46534:SF1">
    <property type="entry name" value="IGGFC-BINDING PROTEIN N-TERMINAL DOMAIN-CONTAINING PROTEIN"/>
    <property type="match status" value="1"/>
</dbReference>
<dbReference type="PROSITE" id="PS00018">
    <property type="entry name" value="EF_HAND_1"/>
    <property type="match status" value="1"/>
</dbReference>
<dbReference type="Proteomes" id="UP001461163">
    <property type="component" value="Unassembled WGS sequence"/>
</dbReference>
<comment type="caution">
    <text evidence="4">The sequence shown here is derived from an EMBL/GenBank/DDBJ whole genome shotgun (WGS) entry which is preliminary data.</text>
</comment>
<organism evidence="4 5">
    <name type="scientific">Paraglaciecola mesophila</name>
    <dbReference type="NCBI Taxonomy" id="197222"/>
    <lineage>
        <taxon>Bacteria</taxon>
        <taxon>Pseudomonadati</taxon>
        <taxon>Pseudomonadota</taxon>
        <taxon>Gammaproteobacteria</taxon>
        <taxon>Alteromonadales</taxon>
        <taxon>Alteromonadaceae</taxon>
        <taxon>Paraglaciecola</taxon>
    </lineage>
</organism>
<evidence type="ECO:0000256" key="1">
    <source>
        <dbReference type="SAM" id="MobiDB-lite"/>
    </source>
</evidence>
<dbReference type="PANTHER" id="PTHR46534">
    <property type="entry name" value="IGGFC_BINDING DOMAIN-CONTAINING PROTEIN"/>
    <property type="match status" value="1"/>
</dbReference>
<dbReference type="Pfam" id="PF17517">
    <property type="entry name" value="IgGFc_binding"/>
    <property type="match status" value="1"/>
</dbReference>
<dbReference type="RefSeq" id="WP_342880922.1">
    <property type="nucleotide sequence ID" value="NZ_JBBMQS010000002.1"/>
</dbReference>
<evidence type="ECO:0000313" key="4">
    <source>
        <dbReference type="EMBL" id="MEM5496485.1"/>
    </source>
</evidence>
<feature type="chain" id="PRO_5046828035" description="IgGFc-binding protein N-terminal domain-containing protein" evidence="2">
    <location>
        <begin position="34"/>
        <end position="625"/>
    </location>
</feature>
<keyword evidence="2" id="KW-0732">Signal</keyword>